<accession>A0ABM8UJL4</accession>
<name>A0ABM8UJL4_9BACT</name>
<evidence type="ECO:0000313" key="2">
    <source>
        <dbReference type="Proteomes" id="UP000679725"/>
    </source>
</evidence>
<evidence type="ECO:0000313" key="1">
    <source>
        <dbReference type="EMBL" id="CAG5067430.1"/>
    </source>
</evidence>
<dbReference type="Proteomes" id="UP000679725">
    <property type="component" value="Unassembled WGS sequence"/>
</dbReference>
<reference evidence="1 2" key="1">
    <citation type="submission" date="2021-04" db="EMBL/GenBank/DDBJ databases">
        <authorList>
            <person name="Rodrigo-Torres L."/>
            <person name="Arahal R. D."/>
            <person name="Lucena T."/>
        </authorList>
    </citation>
    <scope>NUCLEOTIDE SEQUENCE [LARGE SCALE GENOMIC DNA]</scope>
    <source>
        <strain evidence="1 2">CECT 9623</strain>
    </source>
</reference>
<proteinExistence type="predicted"/>
<gene>
    <name evidence="1" type="ORF">DYBT9623_00151</name>
</gene>
<protein>
    <submittedName>
        <fullName evidence="1">Uncharacterized protein</fullName>
    </submittedName>
</protein>
<comment type="caution">
    <text evidence="1">The sequence shown here is derived from an EMBL/GenBank/DDBJ whole genome shotgun (WGS) entry which is preliminary data.</text>
</comment>
<dbReference type="RefSeq" id="WP_215231606.1">
    <property type="nucleotide sequence ID" value="NZ_CAJRAU010000001.1"/>
</dbReference>
<organism evidence="1 2">
    <name type="scientific">Dyadobacter linearis</name>
    <dbReference type="NCBI Taxonomy" id="2823330"/>
    <lineage>
        <taxon>Bacteria</taxon>
        <taxon>Pseudomonadati</taxon>
        <taxon>Bacteroidota</taxon>
        <taxon>Cytophagia</taxon>
        <taxon>Cytophagales</taxon>
        <taxon>Spirosomataceae</taxon>
        <taxon>Dyadobacter</taxon>
    </lineage>
</organism>
<keyword evidence="2" id="KW-1185">Reference proteome</keyword>
<dbReference type="EMBL" id="CAJRAU010000001">
    <property type="protein sequence ID" value="CAG5067430.1"/>
    <property type="molecule type" value="Genomic_DNA"/>
</dbReference>
<sequence>MDKKYVTQAFELRLKGRFDVLLAYYGDRLFQLPAIIVVAQIEDELGISIPEHSIYTLKKRLKKSRQQSDAVSASDIAVETIPSLSNSN</sequence>